<keyword evidence="3" id="KW-1185">Reference proteome</keyword>
<sequence>MVSGAGWRERQKQLQVNDRRVKHDSNWVQNVVDGDTQTMPVAARRLLSVTRVARRGTSTGCAAITRNRHRPGTARNKP</sequence>
<comment type="caution">
    <text evidence="2">The sequence shown here is derived from an EMBL/GenBank/DDBJ whole genome shotgun (WGS) entry which is preliminary data.</text>
</comment>
<accession>A0AAD9NEK9</accession>
<reference evidence="2" key="1">
    <citation type="journal article" date="2023" name="Mol. Biol. Evol.">
        <title>Third-Generation Sequencing Reveals the Adaptive Role of the Epigenome in Three Deep-Sea Polychaetes.</title>
        <authorList>
            <person name="Perez M."/>
            <person name="Aroh O."/>
            <person name="Sun Y."/>
            <person name="Lan Y."/>
            <person name="Juniper S.K."/>
            <person name="Young C.R."/>
            <person name="Angers B."/>
            <person name="Qian P.Y."/>
        </authorList>
    </citation>
    <scope>NUCLEOTIDE SEQUENCE</scope>
    <source>
        <strain evidence="2">R07B-5</strain>
    </source>
</reference>
<evidence type="ECO:0000313" key="2">
    <source>
        <dbReference type="EMBL" id="KAK2165416.1"/>
    </source>
</evidence>
<feature type="compositionally biased region" description="Basic and acidic residues" evidence="1">
    <location>
        <begin position="7"/>
        <end position="20"/>
    </location>
</feature>
<feature type="region of interest" description="Disordered" evidence="1">
    <location>
        <begin position="1"/>
        <end position="20"/>
    </location>
</feature>
<proteinExistence type="predicted"/>
<organism evidence="2 3">
    <name type="scientific">Ridgeia piscesae</name>
    <name type="common">Tubeworm</name>
    <dbReference type="NCBI Taxonomy" id="27915"/>
    <lineage>
        <taxon>Eukaryota</taxon>
        <taxon>Metazoa</taxon>
        <taxon>Spiralia</taxon>
        <taxon>Lophotrochozoa</taxon>
        <taxon>Annelida</taxon>
        <taxon>Polychaeta</taxon>
        <taxon>Sedentaria</taxon>
        <taxon>Canalipalpata</taxon>
        <taxon>Sabellida</taxon>
        <taxon>Siboglinidae</taxon>
        <taxon>Ridgeia</taxon>
    </lineage>
</organism>
<name>A0AAD9NEK9_RIDPI</name>
<dbReference type="Proteomes" id="UP001209878">
    <property type="component" value="Unassembled WGS sequence"/>
</dbReference>
<gene>
    <name evidence="2" type="ORF">NP493_1365g00010</name>
</gene>
<dbReference type="EMBL" id="JAODUO010001365">
    <property type="protein sequence ID" value="KAK2165416.1"/>
    <property type="molecule type" value="Genomic_DNA"/>
</dbReference>
<evidence type="ECO:0000313" key="3">
    <source>
        <dbReference type="Proteomes" id="UP001209878"/>
    </source>
</evidence>
<protein>
    <submittedName>
        <fullName evidence="2">Uncharacterized protein</fullName>
    </submittedName>
</protein>
<evidence type="ECO:0000256" key="1">
    <source>
        <dbReference type="SAM" id="MobiDB-lite"/>
    </source>
</evidence>
<dbReference type="AlphaFoldDB" id="A0AAD9NEK9"/>